<feature type="region of interest" description="Disordered" evidence="1">
    <location>
        <begin position="1"/>
        <end position="117"/>
    </location>
</feature>
<reference evidence="2" key="1">
    <citation type="submission" date="2021-05" db="EMBL/GenBank/DDBJ databases">
        <authorList>
            <person name="Alioto T."/>
            <person name="Alioto T."/>
            <person name="Gomez Garrido J."/>
        </authorList>
    </citation>
    <scope>NUCLEOTIDE SEQUENCE</scope>
</reference>
<name>A0A8D8BC18_CULPI</name>
<protein>
    <submittedName>
        <fullName evidence="2">(northern house mosquito) hypothetical protein</fullName>
    </submittedName>
</protein>
<dbReference type="AlphaFoldDB" id="A0A8D8BC18"/>
<evidence type="ECO:0000313" key="2">
    <source>
        <dbReference type="EMBL" id="CAG6471289.1"/>
    </source>
</evidence>
<proteinExistence type="predicted"/>
<dbReference type="EMBL" id="HBUE01067326">
    <property type="protein sequence ID" value="CAG6471289.1"/>
    <property type="molecule type" value="Transcribed_RNA"/>
</dbReference>
<accession>A0A8D8BC18</accession>
<feature type="compositionally biased region" description="Basic residues" evidence="1">
    <location>
        <begin position="61"/>
        <end position="88"/>
    </location>
</feature>
<feature type="compositionally biased region" description="Polar residues" evidence="1">
    <location>
        <begin position="10"/>
        <end position="20"/>
    </location>
</feature>
<evidence type="ECO:0000256" key="1">
    <source>
        <dbReference type="SAM" id="MobiDB-lite"/>
    </source>
</evidence>
<feature type="compositionally biased region" description="Polar residues" evidence="1">
    <location>
        <begin position="107"/>
        <end position="117"/>
    </location>
</feature>
<organism evidence="2">
    <name type="scientific">Culex pipiens</name>
    <name type="common">House mosquito</name>
    <dbReference type="NCBI Taxonomy" id="7175"/>
    <lineage>
        <taxon>Eukaryota</taxon>
        <taxon>Metazoa</taxon>
        <taxon>Ecdysozoa</taxon>
        <taxon>Arthropoda</taxon>
        <taxon>Hexapoda</taxon>
        <taxon>Insecta</taxon>
        <taxon>Pterygota</taxon>
        <taxon>Neoptera</taxon>
        <taxon>Endopterygota</taxon>
        <taxon>Diptera</taxon>
        <taxon>Nematocera</taxon>
        <taxon>Culicoidea</taxon>
        <taxon>Culicidae</taxon>
        <taxon>Culicinae</taxon>
        <taxon>Culicini</taxon>
        <taxon>Culex</taxon>
        <taxon>Culex</taxon>
    </lineage>
</organism>
<sequence length="117" mass="13173">MAAPAALPTNPRNPSGSSVNPRRAPSCPEVAPAKLRTEAPTTKNTNANGFCWENLPPQRPRTVRRASSRPSCRTRCRTLSALRRRWPNRKTPTATRRRRTRTVPRTSMPSWTSTGRR</sequence>
<feature type="compositionally biased region" description="Polar residues" evidence="1">
    <location>
        <begin position="39"/>
        <end position="48"/>
    </location>
</feature>